<dbReference type="Pfam" id="PF07123">
    <property type="entry name" value="PsbW"/>
    <property type="match status" value="1"/>
</dbReference>
<keyword evidence="6" id="KW-0793">Thylakoid</keyword>
<dbReference type="Gramene" id="OB05G29820.1">
    <property type="protein sequence ID" value="OB05G29820.1"/>
    <property type="gene ID" value="OB05G29820"/>
</dbReference>
<dbReference type="EnsemblPlants" id="OB05G29820.1">
    <property type="protein sequence ID" value="OB05G29820.1"/>
    <property type="gene ID" value="OB05G29820"/>
</dbReference>
<evidence type="ECO:0000256" key="6">
    <source>
        <dbReference type="ARBA" id="ARBA00023078"/>
    </source>
</evidence>
<dbReference type="AlphaFoldDB" id="J3M8Q8"/>
<comment type="subcellular location">
    <subcellularLocation>
        <location evidence="1">Plastid</location>
        <location evidence="1">Chloroplast thylakoid membrane</location>
        <topology evidence="1">Single-pass membrane protein</topology>
    </subcellularLocation>
</comment>
<evidence type="ECO:0000256" key="1">
    <source>
        <dbReference type="ARBA" id="ARBA00004581"/>
    </source>
</evidence>
<organism evidence="10">
    <name type="scientific">Oryza brachyantha</name>
    <name type="common">malo sina</name>
    <dbReference type="NCBI Taxonomy" id="4533"/>
    <lineage>
        <taxon>Eukaryota</taxon>
        <taxon>Viridiplantae</taxon>
        <taxon>Streptophyta</taxon>
        <taxon>Embryophyta</taxon>
        <taxon>Tracheophyta</taxon>
        <taxon>Spermatophyta</taxon>
        <taxon>Magnoliopsida</taxon>
        <taxon>Liliopsida</taxon>
        <taxon>Poales</taxon>
        <taxon>Poaceae</taxon>
        <taxon>BOP clade</taxon>
        <taxon>Oryzoideae</taxon>
        <taxon>Oryzeae</taxon>
        <taxon>Oryzinae</taxon>
        <taxon>Oryza</taxon>
    </lineage>
</organism>
<dbReference type="STRING" id="4533.J3M8Q8"/>
<keyword evidence="7" id="KW-0472">Membrane</keyword>
<dbReference type="PANTHER" id="PTHR34552">
    <property type="entry name" value="PHOTOSYSTEM II REACTION CENTER W PROTEIN, CHLOROPLASTIC"/>
    <property type="match status" value="1"/>
</dbReference>
<keyword evidence="8" id="KW-0604">Photosystem II</keyword>
<dbReference type="HOGENOM" id="CLU_156148_0_0_1"/>
<evidence type="ECO:0000256" key="3">
    <source>
        <dbReference type="ARBA" id="ARBA00022528"/>
    </source>
</evidence>
<evidence type="ECO:0000256" key="2">
    <source>
        <dbReference type="ARBA" id="ARBA00010395"/>
    </source>
</evidence>
<protein>
    <recommendedName>
        <fullName evidence="9">PSII 6.1 kDa protein</fullName>
    </recommendedName>
</protein>
<dbReference type="GO" id="GO:0009535">
    <property type="term" value="C:chloroplast thylakoid membrane"/>
    <property type="evidence" value="ECO:0007669"/>
    <property type="project" value="UniProtKB-SubCell"/>
</dbReference>
<dbReference type="OMA" id="SVNCKAP"/>
<evidence type="ECO:0000256" key="4">
    <source>
        <dbReference type="ARBA" id="ARBA00022531"/>
    </source>
</evidence>
<dbReference type="GO" id="GO:0009523">
    <property type="term" value="C:photosystem II"/>
    <property type="evidence" value="ECO:0007669"/>
    <property type="project" value="UniProtKB-KW"/>
</dbReference>
<evidence type="ECO:0000313" key="10">
    <source>
        <dbReference type="EnsemblPlants" id="OB05G29820.1"/>
    </source>
</evidence>
<evidence type="ECO:0000256" key="8">
    <source>
        <dbReference type="ARBA" id="ARBA00023276"/>
    </source>
</evidence>
<sequence>MATISAAAAIARPSVRYFSSPEPSFCRCKAGLPQLTRARAESVRCGYSKAGGKVAPAAALKGAPSMLAAAMTVSSAPAAMALVDERMSTEGTGSAGAEQQPAGWVLLGMFGLVWSLYTVYTSTLDEDEDSGGLSL</sequence>
<reference evidence="10" key="2">
    <citation type="submission" date="2013-04" db="UniProtKB">
        <authorList>
            <consortium name="EnsemblPlants"/>
        </authorList>
    </citation>
    <scope>IDENTIFICATION</scope>
</reference>
<accession>J3M8Q8</accession>
<dbReference type="GO" id="GO:0015979">
    <property type="term" value="P:photosynthesis"/>
    <property type="evidence" value="ECO:0007669"/>
    <property type="project" value="UniProtKB-KW"/>
</dbReference>
<comment type="similarity">
    <text evidence="2">Belongs to the psbW family.</text>
</comment>
<evidence type="ECO:0000313" key="11">
    <source>
        <dbReference type="Proteomes" id="UP000006038"/>
    </source>
</evidence>
<evidence type="ECO:0000256" key="7">
    <source>
        <dbReference type="ARBA" id="ARBA00023136"/>
    </source>
</evidence>
<evidence type="ECO:0000256" key="9">
    <source>
        <dbReference type="ARBA" id="ARBA00031756"/>
    </source>
</evidence>
<name>J3M8Q8_ORYBR</name>
<evidence type="ECO:0000256" key="5">
    <source>
        <dbReference type="ARBA" id="ARBA00022640"/>
    </source>
</evidence>
<dbReference type="GO" id="GO:0042549">
    <property type="term" value="P:photosystem II stabilization"/>
    <property type="evidence" value="ECO:0007669"/>
    <property type="project" value="TreeGrafter"/>
</dbReference>
<keyword evidence="4" id="KW-0602">Photosynthesis</keyword>
<dbReference type="eggNOG" id="ENOG502S50E">
    <property type="taxonomic scope" value="Eukaryota"/>
</dbReference>
<keyword evidence="11" id="KW-1185">Reference proteome</keyword>
<dbReference type="Proteomes" id="UP000006038">
    <property type="component" value="Chromosome 5"/>
</dbReference>
<keyword evidence="3" id="KW-0150">Chloroplast</keyword>
<keyword evidence="5" id="KW-0934">Plastid</keyword>
<dbReference type="InterPro" id="IPR009806">
    <property type="entry name" value="PSII_PsbW_class2"/>
</dbReference>
<dbReference type="PANTHER" id="PTHR34552:SF1">
    <property type="entry name" value="PHOTOSYSTEM II REACTION CENTER W PROTEIN, CHLOROPLASTIC"/>
    <property type="match status" value="1"/>
</dbReference>
<proteinExistence type="inferred from homology"/>
<reference evidence="10" key="1">
    <citation type="journal article" date="2013" name="Nat. Commun.">
        <title>Whole-genome sequencing of Oryza brachyantha reveals mechanisms underlying Oryza genome evolution.</title>
        <authorList>
            <person name="Chen J."/>
            <person name="Huang Q."/>
            <person name="Gao D."/>
            <person name="Wang J."/>
            <person name="Lang Y."/>
            <person name="Liu T."/>
            <person name="Li B."/>
            <person name="Bai Z."/>
            <person name="Luis Goicoechea J."/>
            <person name="Liang C."/>
            <person name="Chen C."/>
            <person name="Zhang W."/>
            <person name="Sun S."/>
            <person name="Liao Y."/>
            <person name="Zhang X."/>
            <person name="Yang L."/>
            <person name="Song C."/>
            <person name="Wang M."/>
            <person name="Shi J."/>
            <person name="Liu G."/>
            <person name="Liu J."/>
            <person name="Zhou H."/>
            <person name="Zhou W."/>
            <person name="Yu Q."/>
            <person name="An N."/>
            <person name="Chen Y."/>
            <person name="Cai Q."/>
            <person name="Wang B."/>
            <person name="Liu B."/>
            <person name="Min J."/>
            <person name="Huang Y."/>
            <person name="Wu H."/>
            <person name="Li Z."/>
            <person name="Zhang Y."/>
            <person name="Yin Y."/>
            <person name="Song W."/>
            <person name="Jiang J."/>
            <person name="Jackson S.A."/>
            <person name="Wing R.A."/>
            <person name="Wang J."/>
            <person name="Chen M."/>
        </authorList>
    </citation>
    <scope>NUCLEOTIDE SEQUENCE [LARGE SCALE GENOMIC DNA]</scope>
    <source>
        <strain evidence="10">cv. IRGC 101232</strain>
    </source>
</reference>